<dbReference type="GO" id="GO:0006777">
    <property type="term" value="P:Mo-molybdopterin cofactor biosynthetic process"/>
    <property type="evidence" value="ECO:0007669"/>
    <property type="project" value="UniProtKB-KW"/>
</dbReference>
<evidence type="ECO:0000256" key="2">
    <source>
        <dbReference type="ARBA" id="ARBA00022485"/>
    </source>
</evidence>
<dbReference type="GO" id="GO:0061798">
    <property type="term" value="F:GTP 3',8'-cyclase activity"/>
    <property type="evidence" value="ECO:0007669"/>
    <property type="project" value="TreeGrafter"/>
</dbReference>
<evidence type="ECO:0000256" key="6">
    <source>
        <dbReference type="ARBA" id="ARBA00023014"/>
    </source>
</evidence>
<dbReference type="Gene3D" id="3.20.20.70">
    <property type="entry name" value="Aldolase class I"/>
    <property type="match status" value="1"/>
</dbReference>
<dbReference type="EMBL" id="CP046401">
    <property type="protein sequence ID" value="QGY44518.1"/>
    <property type="molecule type" value="Genomic_DNA"/>
</dbReference>
<dbReference type="SUPFAM" id="SSF102114">
    <property type="entry name" value="Radical SAM enzymes"/>
    <property type="match status" value="1"/>
</dbReference>
<dbReference type="PROSITE" id="PS01305">
    <property type="entry name" value="MOAA_NIFB_PQQE"/>
    <property type="match status" value="1"/>
</dbReference>
<evidence type="ECO:0000313" key="10">
    <source>
        <dbReference type="Proteomes" id="UP000428260"/>
    </source>
</evidence>
<proteinExistence type="predicted"/>
<dbReference type="InterPro" id="IPR013785">
    <property type="entry name" value="Aldolase_TIM"/>
</dbReference>
<dbReference type="PROSITE" id="PS51918">
    <property type="entry name" value="RADICAL_SAM"/>
    <property type="match status" value="1"/>
</dbReference>
<evidence type="ECO:0000256" key="3">
    <source>
        <dbReference type="ARBA" id="ARBA00022691"/>
    </source>
</evidence>
<dbReference type="InterPro" id="IPR006638">
    <property type="entry name" value="Elp3/MiaA/NifB-like_rSAM"/>
</dbReference>
<dbReference type="InterPro" id="IPR058240">
    <property type="entry name" value="rSAM_sf"/>
</dbReference>
<keyword evidence="5" id="KW-0408">Iron</keyword>
<evidence type="ECO:0000313" key="9">
    <source>
        <dbReference type="EMBL" id="QGY44518.1"/>
    </source>
</evidence>
<comment type="cofactor">
    <cofactor evidence="1">
        <name>[4Fe-4S] cluster</name>
        <dbReference type="ChEBI" id="CHEBI:49883"/>
    </cofactor>
</comment>
<evidence type="ECO:0000256" key="1">
    <source>
        <dbReference type="ARBA" id="ARBA00001966"/>
    </source>
</evidence>
<dbReference type="SFLD" id="SFLDS00029">
    <property type="entry name" value="Radical_SAM"/>
    <property type="match status" value="1"/>
</dbReference>
<dbReference type="GO" id="GO:0061799">
    <property type="term" value="F:cyclic pyranopterin monophosphate synthase activity"/>
    <property type="evidence" value="ECO:0007669"/>
    <property type="project" value="TreeGrafter"/>
</dbReference>
<dbReference type="GO" id="GO:0046872">
    <property type="term" value="F:metal ion binding"/>
    <property type="evidence" value="ECO:0007669"/>
    <property type="project" value="UniProtKB-KW"/>
</dbReference>
<dbReference type="CDD" id="cd01335">
    <property type="entry name" value="Radical_SAM"/>
    <property type="match status" value="1"/>
</dbReference>
<dbReference type="PANTHER" id="PTHR22960:SF0">
    <property type="entry name" value="MOLYBDENUM COFACTOR BIOSYNTHESIS PROTEIN 1"/>
    <property type="match status" value="1"/>
</dbReference>
<dbReference type="InterPro" id="IPR000385">
    <property type="entry name" value="MoaA_NifB_PqqE_Fe-S-bd_CS"/>
</dbReference>
<protein>
    <submittedName>
        <fullName evidence="9">Radical SAM protein</fullName>
    </submittedName>
</protein>
<dbReference type="RefSeq" id="WP_158866860.1">
    <property type="nucleotide sequence ID" value="NZ_CP046401.1"/>
</dbReference>
<dbReference type="Pfam" id="PF04055">
    <property type="entry name" value="Radical_SAM"/>
    <property type="match status" value="1"/>
</dbReference>
<keyword evidence="6" id="KW-0411">Iron-sulfur</keyword>
<feature type="domain" description="Radical SAM core" evidence="8">
    <location>
        <begin position="4"/>
        <end position="232"/>
    </location>
</feature>
<dbReference type="GO" id="GO:0051539">
    <property type="term" value="F:4 iron, 4 sulfur cluster binding"/>
    <property type="evidence" value="ECO:0007669"/>
    <property type="project" value="UniProtKB-KW"/>
</dbReference>
<dbReference type="Proteomes" id="UP000428260">
    <property type="component" value="Chromosome"/>
</dbReference>
<dbReference type="KEGG" id="mcos:GM418_12865"/>
<evidence type="ECO:0000259" key="8">
    <source>
        <dbReference type="PROSITE" id="PS51918"/>
    </source>
</evidence>
<keyword evidence="7" id="KW-0501">Molybdenum cofactor biosynthesis</keyword>
<dbReference type="SMART" id="SM00729">
    <property type="entry name" value="Elp3"/>
    <property type="match status" value="1"/>
</dbReference>
<dbReference type="SFLD" id="SFLDG01067">
    <property type="entry name" value="SPASM/twitch_domain_containing"/>
    <property type="match status" value="1"/>
</dbReference>
<dbReference type="InterPro" id="IPR050105">
    <property type="entry name" value="MoCo_biosynth_MoaA/MoaC"/>
</dbReference>
<evidence type="ECO:0000256" key="4">
    <source>
        <dbReference type="ARBA" id="ARBA00022723"/>
    </source>
</evidence>
<evidence type="ECO:0000256" key="7">
    <source>
        <dbReference type="ARBA" id="ARBA00023150"/>
    </source>
</evidence>
<gene>
    <name evidence="9" type="ORF">GM418_12865</name>
</gene>
<organism evidence="9 10">
    <name type="scientific">Maribellus comscasis</name>
    <dbReference type="NCBI Taxonomy" id="2681766"/>
    <lineage>
        <taxon>Bacteria</taxon>
        <taxon>Pseudomonadati</taxon>
        <taxon>Bacteroidota</taxon>
        <taxon>Bacteroidia</taxon>
        <taxon>Marinilabiliales</taxon>
        <taxon>Prolixibacteraceae</taxon>
        <taxon>Maribellus</taxon>
    </lineage>
</organism>
<dbReference type="PANTHER" id="PTHR22960">
    <property type="entry name" value="MOLYBDOPTERIN COFACTOR SYNTHESIS PROTEIN A"/>
    <property type="match status" value="1"/>
</dbReference>
<keyword evidence="2" id="KW-0004">4Fe-4S</keyword>
<dbReference type="SFLD" id="SFLDG01386">
    <property type="entry name" value="main_SPASM_domain-containing"/>
    <property type="match status" value="1"/>
</dbReference>
<dbReference type="InterPro" id="IPR007197">
    <property type="entry name" value="rSAM"/>
</dbReference>
<dbReference type="AlphaFoldDB" id="A0A6I6JTZ8"/>
<keyword evidence="10" id="KW-1185">Reference proteome</keyword>
<accession>A0A6I6JTZ8</accession>
<keyword evidence="3" id="KW-0949">S-adenosyl-L-methionine</keyword>
<keyword evidence="4" id="KW-0479">Metal-binding</keyword>
<sequence length="266" mass="29954">MLDRYNREINYLRISVTDRCNFRCIYCMPEEGVPHKKQSEILSFDEITEIVKVGAQLGITKIRLTGGEPLVRKNIDELVRRIAEIHEISEITMTTNGVLLSKMAHKLKQAGLNRVNISLDTLNPEKFKQITRLGNLKDVLQGIDAATDAGLEPVKINFVRIPGVNEEDEESIRKFCESKNLKLRFIRQMNLKTGEFYPVEGGAGGICAICNRLRLTADGEIVSCLHSSRRFNSRKSGAREAFRMAVEKKPKCGVGTKSHEFFNIGG</sequence>
<reference evidence="9 10" key="1">
    <citation type="submission" date="2019-11" db="EMBL/GenBank/DDBJ databases">
        <authorList>
            <person name="Zheng R.K."/>
            <person name="Sun C.M."/>
        </authorList>
    </citation>
    <scope>NUCLEOTIDE SEQUENCE [LARGE SCALE GENOMIC DNA]</scope>
    <source>
        <strain evidence="9 10">WC007</strain>
    </source>
</reference>
<evidence type="ECO:0000256" key="5">
    <source>
        <dbReference type="ARBA" id="ARBA00023004"/>
    </source>
</evidence>
<name>A0A6I6JTZ8_9BACT</name>